<dbReference type="RefSeq" id="WP_379983332.1">
    <property type="nucleotide sequence ID" value="NZ_JADIKD010000012.1"/>
</dbReference>
<keyword evidence="2" id="KW-1185">Reference proteome</keyword>
<dbReference type="EMBL" id="JADIKD010000012">
    <property type="protein sequence ID" value="MFK2919041.1"/>
    <property type="molecule type" value="Genomic_DNA"/>
</dbReference>
<protein>
    <recommendedName>
        <fullName evidence="3">Beta protein</fullName>
    </recommendedName>
</protein>
<sequence length="341" mass="37791">MPSSYEQYPPYIPIIKCQKWERLALKETAPAVADRILPCIEVRMSDQHRAMIQEYGTTWTRPALVDYADPHGHLSPSRITELNDFLNVVGGSAQLASPVLSPASARTTFPAIKAALGNRKVALRLRLADFDSIDDQLALVQHCLTTPGLKTATNRLIVDLGVTPGNLAGASIAVFANALKKLKALDFPHIHLASGAFPDSLAHINGATLIDRKDWTLWEKIAAASPATHIGFSDYGPLTPKWTEEITQRRGGRVVIRYALKNKWRVIRGQNNTKAESIAISTLMANAYAAEFKGRGYSFGDDLIADRADPAVPLRKKKCGLYHFTEFWTHHMAFVVKDQYY</sequence>
<proteinExistence type="predicted"/>
<name>A0ABW8KA51_9GAMM</name>
<evidence type="ECO:0000313" key="2">
    <source>
        <dbReference type="Proteomes" id="UP001620408"/>
    </source>
</evidence>
<dbReference type="Pfam" id="PF14350">
    <property type="entry name" value="Beta_protein"/>
    <property type="match status" value="1"/>
</dbReference>
<organism evidence="1 2">
    <name type="scientific">Dyella koreensis</name>
    <dbReference type="NCBI Taxonomy" id="311235"/>
    <lineage>
        <taxon>Bacteria</taxon>
        <taxon>Pseudomonadati</taxon>
        <taxon>Pseudomonadota</taxon>
        <taxon>Gammaproteobacteria</taxon>
        <taxon>Lysobacterales</taxon>
        <taxon>Rhodanobacteraceae</taxon>
        <taxon>Dyella</taxon>
    </lineage>
</organism>
<reference evidence="1 2" key="1">
    <citation type="submission" date="2020-10" db="EMBL/GenBank/DDBJ databases">
        <title>Phylogeny of dyella-like bacteria.</title>
        <authorList>
            <person name="Fu J."/>
        </authorList>
    </citation>
    <scope>NUCLEOTIDE SEQUENCE [LARGE SCALE GENOMIC DNA]</scope>
    <source>
        <strain evidence="1 2">BB4</strain>
    </source>
</reference>
<evidence type="ECO:0000313" key="1">
    <source>
        <dbReference type="EMBL" id="MFK2919041.1"/>
    </source>
</evidence>
<comment type="caution">
    <text evidence="1">The sequence shown here is derived from an EMBL/GenBank/DDBJ whole genome shotgun (WGS) entry which is preliminary data.</text>
</comment>
<dbReference type="InterPro" id="IPR025683">
    <property type="entry name" value="Protein_beta"/>
</dbReference>
<evidence type="ECO:0008006" key="3">
    <source>
        <dbReference type="Google" id="ProtNLM"/>
    </source>
</evidence>
<gene>
    <name evidence="1" type="ORF">ISS97_17355</name>
</gene>
<accession>A0ABW8KA51</accession>
<dbReference type="Proteomes" id="UP001620408">
    <property type="component" value="Unassembled WGS sequence"/>
</dbReference>